<keyword evidence="10" id="KW-0443">Lipid metabolism</keyword>
<sequence>MRKRARLIYNPTSGTEAVKRNIVEILNTIELAGYETSAFQTTPEPLSAQKEAKRAALDNFDVIVAAGGDGTIHEVVNGIAPLRHRPAMGIIPAGTTNDFARALKLPRNDPVAAAKVIAEGKIIKMDIGEANDRYFVNIAGGGVLTELTYHVPSEIKSIFGYFAYVVKAAEMLPQIRQIPLKLTYDDGEFDGKASMFLLGLTNSIGGFEQIAPDAQLGDGKFSLIVVKTANWGDIIRLASLVLAGGKHTEDEQIIYTKTKTLTVESSENEQMQINLDGELGGVAPMKFVNLKHHLRMFANLSEIPDKTIGENALFKIDEQEKDLNGENSDKKE</sequence>
<evidence type="ECO:0000256" key="7">
    <source>
        <dbReference type="ARBA" id="ARBA00022777"/>
    </source>
</evidence>
<dbReference type="InterPro" id="IPR045540">
    <property type="entry name" value="YegS/DAGK_C"/>
</dbReference>
<dbReference type="Pfam" id="PF19279">
    <property type="entry name" value="YegS_C"/>
    <property type="match status" value="1"/>
</dbReference>
<dbReference type="NCBIfam" id="NF009874">
    <property type="entry name" value="PRK13337.1"/>
    <property type="match status" value="1"/>
</dbReference>
<evidence type="ECO:0000259" key="13">
    <source>
        <dbReference type="PROSITE" id="PS50146"/>
    </source>
</evidence>
<evidence type="ECO:0000313" key="14">
    <source>
        <dbReference type="EMBL" id="BDR56443.1"/>
    </source>
</evidence>
<dbReference type="InterPro" id="IPR001206">
    <property type="entry name" value="Diacylglycerol_kinase_cat_dom"/>
</dbReference>
<dbReference type="InterPro" id="IPR050187">
    <property type="entry name" value="Lipid_Phosphate_FormReg"/>
</dbReference>
<keyword evidence="7 14" id="KW-0418">Kinase</keyword>
<dbReference type="RefSeq" id="WP_317698384.1">
    <property type="nucleotide sequence ID" value="NZ_AP026801.1"/>
</dbReference>
<keyword evidence="9" id="KW-0460">Magnesium</keyword>
<keyword evidence="11" id="KW-0594">Phospholipid biosynthesis</keyword>
<evidence type="ECO:0000256" key="5">
    <source>
        <dbReference type="ARBA" id="ARBA00022723"/>
    </source>
</evidence>
<dbReference type="KEGG" id="xak:KIMC2_10050"/>
<keyword evidence="3" id="KW-0444">Lipid biosynthesis</keyword>
<dbReference type="SMART" id="SM00046">
    <property type="entry name" value="DAGKc"/>
    <property type="match status" value="1"/>
</dbReference>
<keyword evidence="8" id="KW-0067">ATP-binding</keyword>
<dbReference type="GO" id="GO:0005524">
    <property type="term" value="F:ATP binding"/>
    <property type="evidence" value="ECO:0007669"/>
    <property type="project" value="UniProtKB-KW"/>
</dbReference>
<dbReference type="GO" id="GO:0005886">
    <property type="term" value="C:plasma membrane"/>
    <property type="evidence" value="ECO:0007669"/>
    <property type="project" value="TreeGrafter"/>
</dbReference>
<dbReference type="InterPro" id="IPR017438">
    <property type="entry name" value="ATP-NAD_kinase_N"/>
</dbReference>
<dbReference type="PANTHER" id="PTHR12358:SF106">
    <property type="entry name" value="LIPID KINASE YEGS"/>
    <property type="match status" value="1"/>
</dbReference>
<evidence type="ECO:0000256" key="8">
    <source>
        <dbReference type="ARBA" id="ARBA00022840"/>
    </source>
</evidence>
<organism evidence="14 15">
    <name type="scientific">Xylocopilactobacillus apis</name>
    <dbReference type="NCBI Taxonomy" id="2932183"/>
    <lineage>
        <taxon>Bacteria</taxon>
        <taxon>Bacillati</taxon>
        <taxon>Bacillota</taxon>
        <taxon>Bacilli</taxon>
        <taxon>Lactobacillales</taxon>
        <taxon>Lactobacillaceae</taxon>
        <taxon>Xylocopilactobacillus</taxon>
    </lineage>
</organism>
<dbReference type="InterPro" id="IPR005218">
    <property type="entry name" value="Diacylglycerol/lipid_kinase"/>
</dbReference>
<keyword evidence="12" id="KW-1208">Phospholipid metabolism</keyword>
<dbReference type="GO" id="GO:0004143">
    <property type="term" value="F:ATP-dependent diacylglycerol kinase activity"/>
    <property type="evidence" value="ECO:0007669"/>
    <property type="project" value="TreeGrafter"/>
</dbReference>
<keyword evidence="5" id="KW-0479">Metal-binding</keyword>
<dbReference type="Gene3D" id="2.60.200.40">
    <property type="match status" value="1"/>
</dbReference>
<accession>A0AAU9CYY5</accession>
<dbReference type="GO" id="GO:0008654">
    <property type="term" value="P:phospholipid biosynthetic process"/>
    <property type="evidence" value="ECO:0007669"/>
    <property type="project" value="UniProtKB-KW"/>
</dbReference>
<evidence type="ECO:0000313" key="15">
    <source>
        <dbReference type="Proteomes" id="UP001321804"/>
    </source>
</evidence>
<evidence type="ECO:0000256" key="12">
    <source>
        <dbReference type="ARBA" id="ARBA00023264"/>
    </source>
</evidence>
<dbReference type="NCBIfam" id="NF009603">
    <property type="entry name" value="PRK13055.1"/>
    <property type="match status" value="1"/>
</dbReference>
<name>A0AAU9CYY5_9LACO</name>
<evidence type="ECO:0000256" key="11">
    <source>
        <dbReference type="ARBA" id="ARBA00023209"/>
    </source>
</evidence>
<dbReference type="GO" id="GO:0046872">
    <property type="term" value="F:metal ion binding"/>
    <property type="evidence" value="ECO:0007669"/>
    <property type="project" value="UniProtKB-KW"/>
</dbReference>
<gene>
    <name evidence="14" type="ORF">KIMC2_10050</name>
</gene>
<dbReference type="SUPFAM" id="SSF111331">
    <property type="entry name" value="NAD kinase/diacylglycerol kinase-like"/>
    <property type="match status" value="1"/>
</dbReference>
<evidence type="ECO:0000256" key="10">
    <source>
        <dbReference type="ARBA" id="ARBA00023098"/>
    </source>
</evidence>
<feature type="domain" description="DAGKc" evidence="13">
    <location>
        <begin position="1"/>
        <end position="134"/>
    </location>
</feature>
<evidence type="ECO:0000256" key="9">
    <source>
        <dbReference type="ARBA" id="ARBA00022842"/>
    </source>
</evidence>
<dbReference type="Gene3D" id="3.40.50.10330">
    <property type="entry name" value="Probable inorganic polyphosphate/atp-NAD kinase, domain 1"/>
    <property type="match status" value="1"/>
</dbReference>
<dbReference type="AlphaFoldDB" id="A0AAU9CYY5"/>
<reference evidence="14 15" key="1">
    <citation type="journal article" date="2023" name="Microbiol. Spectr.">
        <title>Symbiosis of Carpenter Bees with Uncharacterized Lactic Acid Bacteria Showing NAD Auxotrophy.</title>
        <authorList>
            <person name="Kawasaki S."/>
            <person name="Ozawa K."/>
            <person name="Mori T."/>
            <person name="Yamamoto A."/>
            <person name="Ito M."/>
            <person name="Ohkuma M."/>
            <person name="Sakamoto M."/>
            <person name="Matsutani M."/>
        </authorList>
    </citation>
    <scope>NUCLEOTIDE SEQUENCE [LARGE SCALE GENOMIC DNA]</scope>
    <source>
        <strain evidence="14 15">KimC2</strain>
    </source>
</reference>
<keyword evidence="4" id="KW-0808">Transferase</keyword>
<evidence type="ECO:0000256" key="2">
    <source>
        <dbReference type="ARBA" id="ARBA00005983"/>
    </source>
</evidence>
<protein>
    <submittedName>
        <fullName evidence="14">Diacylglycerol kinase</fullName>
    </submittedName>
</protein>
<dbReference type="NCBIfam" id="TIGR00147">
    <property type="entry name" value="YegS/Rv2252/BmrU family lipid kinase"/>
    <property type="match status" value="1"/>
</dbReference>
<dbReference type="PROSITE" id="PS50146">
    <property type="entry name" value="DAGK"/>
    <property type="match status" value="1"/>
</dbReference>
<dbReference type="EMBL" id="AP026801">
    <property type="protein sequence ID" value="BDR56443.1"/>
    <property type="molecule type" value="Genomic_DNA"/>
</dbReference>
<dbReference type="InterPro" id="IPR016064">
    <property type="entry name" value="NAD/diacylglycerol_kinase_sf"/>
</dbReference>
<evidence type="ECO:0000256" key="1">
    <source>
        <dbReference type="ARBA" id="ARBA00001946"/>
    </source>
</evidence>
<dbReference type="Proteomes" id="UP001321804">
    <property type="component" value="Chromosome"/>
</dbReference>
<comment type="similarity">
    <text evidence="2">Belongs to the diacylglycerol/lipid kinase family.</text>
</comment>
<keyword evidence="6" id="KW-0547">Nucleotide-binding</keyword>
<evidence type="ECO:0000256" key="6">
    <source>
        <dbReference type="ARBA" id="ARBA00022741"/>
    </source>
</evidence>
<keyword evidence="15" id="KW-1185">Reference proteome</keyword>
<evidence type="ECO:0000256" key="4">
    <source>
        <dbReference type="ARBA" id="ARBA00022679"/>
    </source>
</evidence>
<comment type="cofactor">
    <cofactor evidence="1">
        <name>Mg(2+)</name>
        <dbReference type="ChEBI" id="CHEBI:18420"/>
    </cofactor>
</comment>
<dbReference type="PANTHER" id="PTHR12358">
    <property type="entry name" value="SPHINGOSINE KINASE"/>
    <property type="match status" value="1"/>
</dbReference>
<dbReference type="Pfam" id="PF00781">
    <property type="entry name" value="DAGK_cat"/>
    <property type="match status" value="1"/>
</dbReference>
<proteinExistence type="inferred from homology"/>
<evidence type="ECO:0000256" key="3">
    <source>
        <dbReference type="ARBA" id="ARBA00022516"/>
    </source>
</evidence>